<dbReference type="HAMAP" id="MF_00048">
    <property type="entry name" value="UPF0102"/>
    <property type="match status" value="1"/>
</dbReference>
<dbReference type="Proteomes" id="UP001197875">
    <property type="component" value="Unassembled WGS sequence"/>
</dbReference>
<keyword evidence="4" id="KW-1185">Reference proteome</keyword>
<dbReference type="SUPFAM" id="SSF52980">
    <property type="entry name" value="Restriction endonuclease-like"/>
    <property type="match status" value="1"/>
</dbReference>
<dbReference type="InterPro" id="IPR011335">
    <property type="entry name" value="Restrct_endonuc-II-like"/>
</dbReference>
<dbReference type="InterPro" id="IPR003509">
    <property type="entry name" value="UPF0102_YraN-like"/>
</dbReference>
<evidence type="ECO:0000256" key="2">
    <source>
        <dbReference type="HAMAP-Rule" id="MF_00048"/>
    </source>
</evidence>
<dbReference type="InterPro" id="IPR011856">
    <property type="entry name" value="tRNA_endonuc-like_dom_sf"/>
</dbReference>
<dbReference type="NCBIfam" id="TIGR00252">
    <property type="entry name" value="YraN family protein"/>
    <property type="match status" value="1"/>
</dbReference>
<evidence type="ECO:0000313" key="3">
    <source>
        <dbReference type="EMBL" id="MCC2188870.1"/>
    </source>
</evidence>
<dbReference type="AlphaFoldDB" id="A0AAE3DQQ7"/>
<comment type="similarity">
    <text evidence="1 2">Belongs to the UPF0102 family.</text>
</comment>
<dbReference type="Gene3D" id="3.40.1350.10">
    <property type="match status" value="1"/>
</dbReference>
<accession>A0AAE3DQQ7</accession>
<dbReference type="PANTHER" id="PTHR34039">
    <property type="entry name" value="UPF0102 PROTEIN YRAN"/>
    <property type="match status" value="1"/>
</dbReference>
<dbReference type="NCBIfam" id="NF009150">
    <property type="entry name" value="PRK12497.1-3"/>
    <property type="match status" value="1"/>
</dbReference>
<proteinExistence type="inferred from homology"/>
<dbReference type="GO" id="GO:0003676">
    <property type="term" value="F:nucleic acid binding"/>
    <property type="evidence" value="ECO:0007669"/>
    <property type="project" value="InterPro"/>
</dbReference>
<dbReference type="RefSeq" id="WP_227614334.1">
    <property type="nucleotide sequence ID" value="NZ_JAJEPR010000004.1"/>
</dbReference>
<gene>
    <name evidence="3" type="ORF">LKD71_03365</name>
</gene>
<sequence>MNKRKIGAAYEMQAAAYLKKKGYRILEANFRCRFGEIDLIARDGAYLVFIEVKYRSSLKDGDSLEAVNRRKQRKIIRVAEYYLCMYQEKADLPCRFDVIGIEEERIRLIRNAFDCGS</sequence>
<dbReference type="CDD" id="cd20736">
    <property type="entry name" value="PoNe_Nuclease"/>
    <property type="match status" value="1"/>
</dbReference>
<reference evidence="3 4" key="1">
    <citation type="submission" date="2021-10" db="EMBL/GenBank/DDBJ databases">
        <title>Anaerobic single-cell dispensing facilitates the cultivation of human gut bacteria.</title>
        <authorList>
            <person name="Afrizal A."/>
        </authorList>
    </citation>
    <scope>NUCLEOTIDE SEQUENCE [LARGE SCALE GENOMIC DNA]</scope>
    <source>
        <strain evidence="3 4">CLA-AA-H277</strain>
    </source>
</reference>
<organism evidence="3 4">
    <name type="scientific">Fusicatenibacter faecihominis</name>
    <dbReference type="NCBI Taxonomy" id="2881276"/>
    <lineage>
        <taxon>Bacteria</taxon>
        <taxon>Bacillati</taxon>
        <taxon>Bacillota</taxon>
        <taxon>Clostridia</taxon>
        <taxon>Lachnospirales</taxon>
        <taxon>Lachnospiraceae</taxon>
        <taxon>Fusicatenibacter</taxon>
    </lineage>
</organism>
<protein>
    <recommendedName>
        <fullName evidence="2">UPF0102 protein LKD71_03365</fullName>
    </recommendedName>
</protein>
<dbReference type="EMBL" id="JAJEPR010000004">
    <property type="protein sequence ID" value="MCC2188870.1"/>
    <property type="molecule type" value="Genomic_DNA"/>
</dbReference>
<name>A0AAE3DQQ7_9FIRM</name>
<evidence type="ECO:0000256" key="1">
    <source>
        <dbReference type="ARBA" id="ARBA00006738"/>
    </source>
</evidence>
<dbReference type="PANTHER" id="PTHR34039:SF1">
    <property type="entry name" value="UPF0102 PROTEIN YRAN"/>
    <property type="match status" value="1"/>
</dbReference>
<evidence type="ECO:0000313" key="4">
    <source>
        <dbReference type="Proteomes" id="UP001197875"/>
    </source>
</evidence>
<comment type="caution">
    <text evidence="3">The sequence shown here is derived from an EMBL/GenBank/DDBJ whole genome shotgun (WGS) entry which is preliminary data.</text>
</comment>
<dbReference type="Pfam" id="PF02021">
    <property type="entry name" value="UPF0102"/>
    <property type="match status" value="1"/>
</dbReference>